<name>N9E488_9GAMM</name>
<evidence type="ECO:0000313" key="1">
    <source>
        <dbReference type="EMBL" id="ENW05303.1"/>
    </source>
</evidence>
<accession>N9E488</accession>
<dbReference type="EMBL" id="APQK01000011">
    <property type="protein sequence ID" value="ENW05303.1"/>
    <property type="molecule type" value="Genomic_DNA"/>
</dbReference>
<evidence type="ECO:0000313" key="2">
    <source>
        <dbReference type="Proteomes" id="UP000018417"/>
    </source>
</evidence>
<organism evidence="1 2">
    <name type="scientific">Acinetobacter beijerinckii ANC 3835</name>
    <dbReference type="NCBI Taxonomy" id="1217649"/>
    <lineage>
        <taxon>Bacteria</taxon>
        <taxon>Pseudomonadati</taxon>
        <taxon>Pseudomonadota</taxon>
        <taxon>Gammaproteobacteria</taxon>
        <taxon>Moraxellales</taxon>
        <taxon>Moraxellaceae</taxon>
        <taxon>Acinetobacter</taxon>
    </lineage>
</organism>
<protein>
    <submittedName>
        <fullName evidence="1">Uncharacterized protein</fullName>
    </submittedName>
</protein>
<proteinExistence type="predicted"/>
<gene>
    <name evidence="1" type="ORF">F934_01268</name>
</gene>
<reference evidence="1 2" key="1">
    <citation type="submission" date="2013-02" db="EMBL/GenBank/DDBJ databases">
        <title>The Genome Sequence of Acinetobacter beijerinckii ANC 3835.</title>
        <authorList>
            <consortium name="The Broad Institute Genome Sequencing Platform"/>
            <consortium name="The Broad Institute Genome Sequencing Center for Infectious Disease"/>
            <person name="Cerqueira G."/>
            <person name="Feldgarden M."/>
            <person name="Courvalin P."/>
            <person name="Perichon B."/>
            <person name="Grillot-Courvalin C."/>
            <person name="Clermont D."/>
            <person name="Rocha E."/>
            <person name="Yoon E.-J."/>
            <person name="Nemec A."/>
            <person name="Walker B."/>
            <person name="Young S.K."/>
            <person name="Zeng Q."/>
            <person name="Gargeya S."/>
            <person name="Fitzgerald M."/>
            <person name="Haas B."/>
            <person name="Abouelleil A."/>
            <person name="Alvarado L."/>
            <person name="Arachchi H.M."/>
            <person name="Berlin A.M."/>
            <person name="Chapman S.B."/>
            <person name="Dewar J."/>
            <person name="Goldberg J."/>
            <person name="Griggs A."/>
            <person name="Gujja S."/>
            <person name="Hansen M."/>
            <person name="Howarth C."/>
            <person name="Imamovic A."/>
            <person name="Larimer J."/>
            <person name="McCowan C."/>
            <person name="Murphy C."/>
            <person name="Neiman D."/>
            <person name="Pearson M."/>
            <person name="Priest M."/>
            <person name="Roberts A."/>
            <person name="Saif S."/>
            <person name="Shea T."/>
            <person name="Sisk P."/>
            <person name="Sykes S."/>
            <person name="Wortman J."/>
            <person name="Nusbaum C."/>
            <person name="Birren B."/>
        </authorList>
    </citation>
    <scope>NUCLEOTIDE SEQUENCE [LARGE SCALE GENOMIC DNA]</scope>
    <source>
        <strain evidence="1 2">ANC 3835</strain>
    </source>
</reference>
<dbReference type="Proteomes" id="UP000018417">
    <property type="component" value="Unassembled WGS sequence"/>
</dbReference>
<dbReference type="AlphaFoldDB" id="N9E488"/>
<dbReference type="HOGENOM" id="CLU_129120_0_0_6"/>
<sequence>MVEISLSVDIGNLMKIKKFQIHITSVKTQYPAQTQADLVLFNIQERKPNKGKIIVKRLMKLILPTLITLPLMLTGCGSSFNPDVLEVNLNTEYSPGGLYDRTYVILTIRSIDAEPIAVTNVNVNNGRCSYTGRYNDPIKLPAYFQIGQSLQLYLRCSYDAVVKVDIETDQGSASYSFK</sequence>
<comment type="caution">
    <text evidence="1">The sequence shown here is derived from an EMBL/GenBank/DDBJ whole genome shotgun (WGS) entry which is preliminary data.</text>
</comment>
<dbReference type="PATRIC" id="fig|1217649.3.peg.1206"/>